<organism evidence="8 9">
    <name type="scientific">Megaselia scalaris</name>
    <name type="common">Humpbacked fly</name>
    <name type="synonym">Phora scalaris</name>
    <dbReference type="NCBI Taxonomy" id="36166"/>
    <lineage>
        <taxon>Eukaryota</taxon>
        <taxon>Metazoa</taxon>
        <taxon>Ecdysozoa</taxon>
        <taxon>Arthropoda</taxon>
        <taxon>Hexapoda</taxon>
        <taxon>Insecta</taxon>
        <taxon>Pterygota</taxon>
        <taxon>Neoptera</taxon>
        <taxon>Endopterygota</taxon>
        <taxon>Diptera</taxon>
        <taxon>Brachycera</taxon>
        <taxon>Muscomorpha</taxon>
        <taxon>Platypezoidea</taxon>
        <taxon>Phoridae</taxon>
        <taxon>Megaseliini</taxon>
        <taxon>Megaselia</taxon>
    </lineage>
</organism>
<proteinExistence type="predicted"/>
<sequence>MLQDYRPVVMGVIGTDQRSPGPGDFIKEETSSNATASSNDYDTALNISQDVIERYRRRRFAHYDCQSLVACLKYAAKLKESLEQRQNIVTGASAAHDYKKNFINVTDDVSNELIQSCQYFVNEIGGEIEKDVSLSRVNSLNANLNSGGIIHKPCLAYGVSILDLNVDNNNWKSNTCPCTVQQPKIDFVDHGSKYYRDFFYGKDHQNFLGTDDDLGPVVISVKKEKCNANVDASSCCYQYRQIMKLDEQAITNKYKVGILYCKKGQSTEEEMYNNEQAGPEFMEFLEIIGKKVRLKGFENYKGGLDTKTDSTGLYSLYTSYENNEIMFHVSTMLPFMTNNKQQILRKRHIGNDIVTIIFQEPGSLPFSPKNIRSQFQHVFIIVRAVYQPYSCNTYYQIAVSRSKDVPIFGPPLPNNLFSKNDVFYKFLLTKIINAENAAHKSTKFYTMATRTRQEYLKDLIKNFSSLTPLDTHVLNKFSIFQQKPKKVTTKNTTLNEKIVQTGAYCWDVVLQDQSNGYGSIPVNCLLGISFDTFVLMELKNKQIVGMFEISVAYNFENRDVNVEIIERLKKVTQGCSTVELNLKRDLSGHLGFHVQSDGVVTKVDSNGQAWLSGLRPGYRIVEICKIVVATLSYDQLVDLLKTCDYINITVIESSNESTNLPRTGCYNLNILPRIKEYDKYDISLYTPDKYETDLMTPDRIVKSRKASKQMNRKLNFSPPRSSNSSGYGTSSSSRSFGVNGLSSSVNISKLTTEQNLDLKGGEHKYLKEVKSRPKSIHDPTDIFSENHRKYPFNNSEINGEHSPNHSRVSSNNPTLEKVEVKVNRKKSMNTHLKKHSTFQKDLLNLINPDYEDNSREAQKGYSPEYPAQKIKEEYLYKLNNESVNKSEDCLSVANKAISDGYLTKDENKTMDQLQAHLNSLETQILKDKQRRKSLEDTVQRLSEENRRLQSESEAAVQQLRTFTEWFFQTIDKKLD</sequence>
<dbReference type="PROSITE" id="PS50085">
    <property type="entry name" value="RAPGAP"/>
    <property type="match status" value="1"/>
</dbReference>
<dbReference type="PROSITE" id="PS50106">
    <property type="entry name" value="PDZ"/>
    <property type="match status" value="1"/>
</dbReference>
<feature type="region of interest" description="Disordered" evidence="5">
    <location>
        <begin position="793"/>
        <end position="813"/>
    </location>
</feature>
<feature type="domain" description="PDZ" evidence="7">
    <location>
        <begin position="579"/>
        <end position="641"/>
    </location>
</feature>
<dbReference type="Gene3D" id="3.40.50.11210">
    <property type="entry name" value="Rap/Ran-GAP"/>
    <property type="match status" value="1"/>
</dbReference>
<dbReference type="InterPro" id="IPR050989">
    <property type="entry name" value="Rap1_Ran_GAP"/>
</dbReference>
<dbReference type="FunFam" id="3.40.50.11210:FF:000002">
    <property type="entry name" value="Signal-induced proliferation-associated 1-like protein 1"/>
    <property type="match status" value="1"/>
</dbReference>
<evidence type="ECO:0000313" key="8">
    <source>
        <dbReference type="EnsemblMetazoa" id="MESCA003943-PA"/>
    </source>
</evidence>
<dbReference type="GO" id="GO:0005096">
    <property type="term" value="F:GTPase activator activity"/>
    <property type="evidence" value="ECO:0007669"/>
    <property type="project" value="UniProtKB-KW"/>
</dbReference>
<evidence type="ECO:0000256" key="3">
    <source>
        <dbReference type="ARBA" id="ARBA00023054"/>
    </source>
</evidence>
<evidence type="ECO:0000256" key="4">
    <source>
        <dbReference type="SAM" id="Coils"/>
    </source>
</evidence>
<keyword evidence="2" id="KW-0597">Phosphoprotein</keyword>
<dbReference type="EnsemblMetazoa" id="MESCA003943-RA">
    <property type="protein sequence ID" value="MESCA003943-PA"/>
    <property type="gene ID" value="MESCA003943"/>
</dbReference>
<evidence type="ECO:0000256" key="5">
    <source>
        <dbReference type="SAM" id="MobiDB-lite"/>
    </source>
</evidence>
<dbReference type="InterPro" id="IPR000331">
    <property type="entry name" value="Rap/Ran_GAP_dom"/>
</dbReference>
<evidence type="ECO:0000313" key="9">
    <source>
        <dbReference type="Proteomes" id="UP000015102"/>
    </source>
</evidence>
<dbReference type="Pfam" id="PF02145">
    <property type="entry name" value="Rap_GAP"/>
    <property type="match status" value="1"/>
</dbReference>
<feature type="compositionally biased region" description="Low complexity" evidence="5">
    <location>
        <begin position="721"/>
        <end position="736"/>
    </location>
</feature>
<dbReference type="HOGENOM" id="CLU_304690_0_0_1"/>
<dbReference type="STRING" id="36166.T1GKC2"/>
<feature type="region of interest" description="Disordered" evidence="5">
    <location>
        <begin position="704"/>
        <end position="736"/>
    </location>
</feature>
<dbReference type="Gene3D" id="3.30.1120.160">
    <property type="match status" value="1"/>
</dbReference>
<dbReference type="CDD" id="cd14686">
    <property type="entry name" value="bZIP"/>
    <property type="match status" value="1"/>
</dbReference>
<dbReference type="EMBL" id="CAQQ02392472">
    <property type="status" value="NOT_ANNOTATED_CDS"/>
    <property type="molecule type" value="Genomic_DNA"/>
</dbReference>
<reference evidence="9" key="1">
    <citation type="submission" date="2013-02" db="EMBL/GenBank/DDBJ databases">
        <authorList>
            <person name="Hughes D."/>
        </authorList>
    </citation>
    <scope>NUCLEOTIDE SEQUENCE</scope>
    <source>
        <strain>Durham</strain>
        <strain evidence="9">NC isolate 2 -- Noor lab</strain>
    </source>
</reference>
<dbReference type="CDD" id="cd06745">
    <property type="entry name" value="PDZ_SIPA1-like"/>
    <property type="match status" value="1"/>
</dbReference>
<accession>T1GKC2</accession>
<keyword evidence="3 4" id="KW-0175">Coiled coil</keyword>
<dbReference type="GO" id="GO:0005737">
    <property type="term" value="C:cytoplasm"/>
    <property type="evidence" value="ECO:0007669"/>
    <property type="project" value="TreeGrafter"/>
</dbReference>
<keyword evidence="9" id="KW-1185">Reference proteome</keyword>
<keyword evidence="1" id="KW-0343">GTPase activation</keyword>
<dbReference type="InterPro" id="IPR001478">
    <property type="entry name" value="PDZ"/>
</dbReference>
<dbReference type="InterPro" id="IPR035974">
    <property type="entry name" value="Rap/Ran-GAP_sf"/>
</dbReference>
<feature type="region of interest" description="Disordered" evidence="5">
    <location>
        <begin position="769"/>
        <end position="788"/>
    </location>
</feature>
<dbReference type="PANTHER" id="PTHR15711">
    <property type="entry name" value="RAP GTPASE-ACTIVATING PROTEIN"/>
    <property type="match status" value="1"/>
</dbReference>
<dbReference type="Proteomes" id="UP000015102">
    <property type="component" value="Unassembled WGS sequence"/>
</dbReference>
<feature type="region of interest" description="Disordered" evidence="5">
    <location>
        <begin position="13"/>
        <end position="37"/>
    </location>
</feature>
<dbReference type="SUPFAM" id="SSF50156">
    <property type="entry name" value="PDZ domain-like"/>
    <property type="match status" value="1"/>
</dbReference>
<reference evidence="8" key="2">
    <citation type="submission" date="2015-06" db="UniProtKB">
        <authorList>
            <consortium name="EnsemblMetazoa"/>
        </authorList>
    </citation>
    <scope>IDENTIFICATION</scope>
</reference>
<protein>
    <recommendedName>
        <fullName evidence="10">Rap-GAP domain-containing protein</fullName>
    </recommendedName>
</protein>
<evidence type="ECO:0008006" key="10">
    <source>
        <dbReference type="Google" id="ProtNLM"/>
    </source>
</evidence>
<dbReference type="InterPro" id="IPR036034">
    <property type="entry name" value="PDZ_sf"/>
</dbReference>
<feature type="coiled-coil region" evidence="4">
    <location>
        <begin position="903"/>
        <end position="958"/>
    </location>
</feature>
<evidence type="ECO:0000256" key="2">
    <source>
        <dbReference type="ARBA" id="ARBA00022553"/>
    </source>
</evidence>
<evidence type="ECO:0000256" key="1">
    <source>
        <dbReference type="ARBA" id="ARBA00022468"/>
    </source>
</evidence>
<dbReference type="Gene3D" id="2.30.42.10">
    <property type="match status" value="1"/>
</dbReference>
<feature type="domain" description="Rap-GAP" evidence="6">
    <location>
        <begin position="242"/>
        <end position="459"/>
    </location>
</feature>
<evidence type="ECO:0000259" key="6">
    <source>
        <dbReference type="PROSITE" id="PS50085"/>
    </source>
</evidence>
<evidence type="ECO:0000259" key="7">
    <source>
        <dbReference type="PROSITE" id="PS50106"/>
    </source>
</evidence>
<dbReference type="SMART" id="SM00228">
    <property type="entry name" value="PDZ"/>
    <property type="match status" value="1"/>
</dbReference>
<dbReference type="Pfam" id="PF21022">
    <property type="entry name" value="Rap-GAP_dimer"/>
    <property type="match status" value="1"/>
</dbReference>
<dbReference type="PANTHER" id="PTHR15711:SF22">
    <property type="entry name" value="RAP-GAP DOMAIN-CONTAINING PROTEIN"/>
    <property type="match status" value="1"/>
</dbReference>
<dbReference type="GO" id="GO:0051056">
    <property type="term" value="P:regulation of small GTPase mediated signal transduction"/>
    <property type="evidence" value="ECO:0007669"/>
    <property type="project" value="InterPro"/>
</dbReference>
<dbReference type="AlphaFoldDB" id="T1GKC2"/>
<name>T1GKC2_MEGSC</name>
<dbReference type="SUPFAM" id="SSF111347">
    <property type="entry name" value="Rap/Ran-GAP"/>
    <property type="match status" value="1"/>
</dbReference>